<feature type="region of interest" description="Disordered" evidence="1">
    <location>
        <begin position="302"/>
        <end position="321"/>
    </location>
</feature>
<dbReference type="PANTHER" id="PTHR31751">
    <property type="entry name" value="SI:CH211-108C17.2-RELATED-RELATED"/>
    <property type="match status" value="1"/>
</dbReference>
<protein>
    <submittedName>
        <fullName evidence="2">Uncharacterized protein</fullName>
    </submittedName>
</protein>
<gene>
    <name evidence="2" type="ORF">PFISCL1PPCAC_21246</name>
</gene>
<dbReference type="PANTHER" id="PTHR31751:SF42">
    <property type="entry name" value="PROTEIN CBG10204"/>
    <property type="match status" value="1"/>
</dbReference>
<keyword evidence="3" id="KW-1185">Reference proteome</keyword>
<comment type="caution">
    <text evidence="2">The sequence shown here is derived from an EMBL/GenBank/DDBJ whole genome shotgun (WGS) entry which is preliminary data.</text>
</comment>
<accession>A0AAV5WJH8</accession>
<organism evidence="2 3">
    <name type="scientific">Pristionchus fissidentatus</name>
    <dbReference type="NCBI Taxonomy" id="1538716"/>
    <lineage>
        <taxon>Eukaryota</taxon>
        <taxon>Metazoa</taxon>
        <taxon>Ecdysozoa</taxon>
        <taxon>Nematoda</taxon>
        <taxon>Chromadorea</taxon>
        <taxon>Rhabditida</taxon>
        <taxon>Rhabditina</taxon>
        <taxon>Diplogasteromorpha</taxon>
        <taxon>Diplogasteroidea</taxon>
        <taxon>Neodiplogasteridae</taxon>
        <taxon>Pristionchus</taxon>
    </lineage>
</organism>
<dbReference type="EMBL" id="BTSY01000005">
    <property type="protein sequence ID" value="GMT29949.1"/>
    <property type="molecule type" value="Genomic_DNA"/>
</dbReference>
<name>A0AAV5WJH8_9BILA</name>
<reference evidence="2" key="1">
    <citation type="submission" date="2023-10" db="EMBL/GenBank/DDBJ databases">
        <title>Genome assembly of Pristionchus species.</title>
        <authorList>
            <person name="Yoshida K."/>
            <person name="Sommer R.J."/>
        </authorList>
    </citation>
    <scope>NUCLEOTIDE SEQUENCE</scope>
    <source>
        <strain evidence="2">RS5133</strain>
    </source>
</reference>
<feature type="compositionally biased region" description="Acidic residues" evidence="1">
    <location>
        <begin position="305"/>
        <end position="321"/>
    </location>
</feature>
<sequence>MESEGTLRILEELIYDGISISTRVGDQNLMVNKALRENDKTAGILDMLDWWHVQKPFRKEWKKVVKANPELAPVYQSFFNHLYYAHNKFPNHEDRSRALELVRSFEHHIQGKHSWAKDKMFTMVKKCAHGRLRKLKKGETRLKLTKESGLIGMVVELLYSPKFEKAFLSAASLIDTAMNECFHSLSLMYAAKRFACSPMYYRLKTKVALLHYNGLVLEDMMGTRKEAGNTMLQRPGKAVIAVKRKKELGTHDWRGEIMNTSYDVREENNDKQFARRIGMPEDDVYDELNVWWEEKERDIRAMEEYERDEGEESEEDDDGEE</sequence>
<evidence type="ECO:0000313" key="2">
    <source>
        <dbReference type="EMBL" id="GMT29949.1"/>
    </source>
</evidence>
<evidence type="ECO:0000313" key="3">
    <source>
        <dbReference type="Proteomes" id="UP001432322"/>
    </source>
</evidence>
<dbReference type="Proteomes" id="UP001432322">
    <property type="component" value="Unassembled WGS sequence"/>
</dbReference>
<dbReference type="AlphaFoldDB" id="A0AAV5WJH8"/>
<feature type="non-terminal residue" evidence="2">
    <location>
        <position position="321"/>
    </location>
</feature>
<proteinExistence type="predicted"/>
<evidence type="ECO:0000256" key="1">
    <source>
        <dbReference type="SAM" id="MobiDB-lite"/>
    </source>
</evidence>